<proteinExistence type="predicted"/>
<dbReference type="Proteomes" id="UP000320475">
    <property type="component" value="Unassembled WGS sequence"/>
</dbReference>
<feature type="region of interest" description="Disordered" evidence="1">
    <location>
        <begin position="258"/>
        <end position="280"/>
    </location>
</feature>
<feature type="compositionally biased region" description="Basic residues" evidence="1">
    <location>
        <begin position="159"/>
        <end position="168"/>
    </location>
</feature>
<feature type="region of interest" description="Disordered" evidence="1">
    <location>
        <begin position="80"/>
        <end position="177"/>
    </location>
</feature>
<evidence type="ECO:0008006" key="4">
    <source>
        <dbReference type="Google" id="ProtNLM"/>
    </source>
</evidence>
<dbReference type="GO" id="GO:0003677">
    <property type="term" value="F:DNA binding"/>
    <property type="evidence" value="ECO:0007669"/>
    <property type="project" value="TreeGrafter"/>
</dbReference>
<dbReference type="GO" id="GO:0005634">
    <property type="term" value="C:nucleus"/>
    <property type="evidence" value="ECO:0007669"/>
    <property type="project" value="TreeGrafter"/>
</dbReference>
<dbReference type="InterPro" id="IPR027417">
    <property type="entry name" value="P-loop_NTPase"/>
</dbReference>
<dbReference type="PANTHER" id="PTHR23389:SF21">
    <property type="entry name" value="ATPASE FAMILY AAA DOMAIN-CONTAINING PROTEIN 5"/>
    <property type="match status" value="1"/>
</dbReference>
<dbReference type="AlphaFoldDB" id="A0A507CFU9"/>
<evidence type="ECO:0000313" key="3">
    <source>
        <dbReference type="Proteomes" id="UP000320475"/>
    </source>
</evidence>
<sequence>MLLPPMSLIQPLQMQPAPHHGRLIPNYSLSMTFFLNADQEGSARISKEKKRAEARHQMRKDMVDRNESMAAFNAGRQMNPFLLPKKHSPAASNKHRHPILPCSTKWLPVDASRTKRKGDSNSPLKQKKKKPRFCTSRTSNINSTKNSKSRPSTVSSTKSNKRKGRKRQSQTTDALTDFDDTAAGFEAHVEHTIVNDNDDDFQPELVLRSKRKTQELTKSKSSQGQEEVVLQQSASSSSNTITCISHEPDFALARRLSMIDPGSSSTPPSPNDINDGKVDRNVTGTSVKRSLVFIEDADAVFEQDKTFWAAISTLIETTKIPIILTCTINPISYDNECARPIATLEKHIAPLYVSRPSTLELASYVHLVCLAEGLWVDAESLVNLAKECHHDIHHSLMQIPWSWSSVGKFQLQPDATDSTDSGGKNVSVSRVCTDIRPETPTPRLSESHVELLERTAFVDAFVSSCTIRRFEIYVNPMYISLLVMNLP</sequence>
<feature type="compositionally biased region" description="Basic residues" evidence="1">
    <location>
        <begin position="84"/>
        <end position="98"/>
    </location>
</feature>
<organism evidence="2 3">
    <name type="scientific">Synchytrium endobioticum</name>
    <dbReference type="NCBI Taxonomy" id="286115"/>
    <lineage>
        <taxon>Eukaryota</taxon>
        <taxon>Fungi</taxon>
        <taxon>Fungi incertae sedis</taxon>
        <taxon>Chytridiomycota</taxon>
        <taxon>Chytridiomycota incertae sedis</taxon>
        <taxon>Chytridiomycetes</taxon>
        <taxon>Synchytriales</taxon>
        <taxon>Synchytriaceae</taxon>
        <taxon>Synchytrium</taxon>
    </lineage>
</organism>
<comment type="caution">
    <text evidence="2">The sequence shown here is derived from an EMBL/GenBank/DDBJ whole genome shotgun (WGS) entry which is preliminary data.</text>
</comment>
<dbReference type="Gene3D" id="3.40.50.300">
    <property type="entry name" value="P-loop containing nucleotide triphosphate hydrolases"/>
    <property type="match status" value="1"/>
</dbReference>
<feature type="compositionally biased region" description="Low complexity" evidence="1">
    <location>
        <begin position="135"/>
        <end position="150"/>
    </location>
</feature>
<protein>
    <recommendedName>
        <fullName evidence="4">ATPase AAA-type core domain-containing protein</fullName>
    </recommendedName>
</protein>
<dbReference type="SUPFAM" id="SSF52540">
    <property type="entry name" value="P-loop containing nucleoside triphosphate hydrolases"/>
    <property type="match status" value="1"/>
</dbReference>
<name>A0A507CFU9_9FUNG</name>
<gene>
    <name evidence="2" type="ORF">SeLEV6574_g06888</name>
</gene>
<dbReference type="PANTHER" id="PTHR23389">
    <property type="entry name" value="CHROMOSOME TRANSMISSION FIDELITY FACTOR 18"/>
    <property type="match status" value="1"/>
</dbReference>
<feature type="compositionally biased region" description="Polar residues" evidence="1">
    <location>
        <begin position="219"/>
        <end position="241"/>
    </location>
</feature>
<dbReference type="VEuPathDB" id="FungiDB:SeMB42_g06452"/>
<evidence type="ECO:0000256" key="1">
    <source>
        <dbReference type="SAM" id="MobiDB-lite"/>
    </source>
</evidence>
<reference evidence="2 3" key="1">
    <citation type="journal article" date="2019" name="Sci. Rep.">
        <title>Comparative genomics of chytrid fungi reveal insights into the obligate biotrophic and pathogenic lifestyle of Synchytrium endobioticum.</title>
        <authorList>
            <person name="van de Vossenberg B.T.L.H."/>
            <person name="Warris S."/>
            <person name="Nguyen H.D.T."/>
            <person name="van Gent-Pelzer M.P.E."/>
            <person name="Joly D.L."/>
            <person name="van de Geest H.C."/>
            <person name="Bonants P.J.M."/>
            <person name="Smith D.S."/>
            <person name="Levesque C.A."/>
            <person name="van der Lee T.A.J."/>
        </authorList>
    </citation>
    <scope>NUCLEOTIDE SEQUENCE [LARGE SCALE GENOMIC DNA]</scope>
    <source>
        <strain evidence="2 3">LEV6574</strain>
    </source>
</reference>
<dbReference type="EMBL" id="QEAM01000428">
    <property type="protein sequence ID" value="TPX39967.1"/>
    <property type="molecule type" value="Genomic_DNA"/>
</dbReference>
<evidence type="ECO:0000313" key="2">
    <source>
        <dbReference type="EMBL" id="TPX39967.1"/>
    </source>
</evidence>
<dbReference type="OrthoDB" id="9996895at2759"/>
<feature type="region of interest" description="Disordered" evidence="1">
    <location>
        <begin position="213"/>
        <end position="241"/>
    </location>
</feature>
<accession>A0A507CFU9</accession>